<accession>A0ABT8UDG7</accession>
<keyword evidence="2" id="KW-0238">DNA-binding</keyword>
<keyword evidence="6" id="KW-1185">Reference proteome</keyword>
<evidence type="ECO:0000256" key="2">
    <source>
        <dbReference type="ARBA" id="ARBA00023125"/>
    </source>
</evidence>
<organism evidence="5 6">
    <name type="scientific">Mycolicibacterium arseniciresistens</name>
    <dbReference type="NCBI Taxonomy" id="3062257"/>
    <lineage>
        <taxon>Bacteria</taxon>
        <taxon>Bacillati</taxon>
        <taxon>Actinomycetota</taxon>
        <taxon>Actinomycetes</taxon>
        <taxon>Mycobacteriales</taxon>
        <taxon>Mycobacteriaceae</taxon>
        <taxon>Mycolicibacterium</taxon>
    </lineage>
</organism>
<dbReference type="CDD" id="cd06170">
    <property type="entry name" value="LuxR_C_like"/>
    <property type="match status" value="1"/>
</dbReference>
<dbReference type="PROSITE" id="PS50043">
    <property type="entry name" value="HTH_LUXR_2"/>
    <property type="match status" value="1"/>
</dbReference>
<dbReference type="Gene3D" id="1.10.10.10">
    <property type="entry name" value="Winged helix-like DNA-binding domain superfamily/Winged helix DNA-binding domain"/>
    <property type="match status" value="1"/>
</dbReference>
<evidence type="ECO:0000259" key="4">
    <source>
        <dbReference type="PROSITE" id="PS50043"/>
    </source>
</evidence>
<dbReference type="SMART" id="SM00421">
    <property type="entry name" value="HTH_LUXR"/>
    <property type="match status" value="1"/>
</dbReference>
<feature type="domain" description="HTH luxR-type" evidence="4">
    <location>
        <begin position="41"/>
        <end position="106"/>
    </location>
</feature>
<dbReference type="PANTHER" id="PTHR44688">
    <property type="entry name" value="DNA-BINDING TRANSCRIPTIONAL ACTIVATOR DEVR_DOSR"/>
    <property type="match status" value="1"/>
</dbReference>
<sequence length="110" mass="11853">CAAQAAVAYTRSGQSRRGKYAATLAAQIADDCGGLCTPALRNPAGQPLTPRQREIVELVCADLSNKEIADRLVMSVRSVEGHIYRACQRVGASSREELARILRRGPLSGW</sequence>
<reference evidence="5" key="1">
    <citation type="submission" date="2023-07" db="EMBL/GenBank/DDBJ databases">
        <title>Mycolicibacterium sp. nov., a novel bacterial species.</title>
        <authorList>
            <person name="Cao Y."/>
        </authorList>
    </citation>
    <scope>NUCLEOTIDE SEQUENCE</scope>
    <source>
        <strain evidence="5">KC 300</strain>
    </source>
</reference>
<dbReference type="RefSeq" id="WP_302913698.1">
    <property type="nucleotide sequence ID" value="NZ_JAUMSQ010000042.1"/>
</dbReference>
<dbReference type="Pfam" id="PF00196">
    <property type="entry name" value="GerE"/>
    <property type="match status" value="1"/>
</dbReference>
<dbReference type="InterPro" id="IPR000792">
    <property type="entry name" value="Tscrpt_reg_LuxR_C"/>
</dbReference>
<dbReference type="PRINTS" id="PR00038">
    <property type="entry name" value="HTHLUXR"/>
</dbReference>
<evidence type="ECO:0000256" key="3">
    <source>
        <dbReference type="ARBA" id="ARBA00023163"/>
    </source>
</evidence>
<protein>
    <submittedName>
        <fullName evidence="5">Helix-turn-helix transcriptional regulator</fullName>
    </submittedName>
</protein>
<keyword evidence="3" id="KW-0804">Transcription</keyword>
<dbReference type="InterPro" id="IPR016032">
    <property type="entry name" value="Sig_transdc_resp-reg_C-effctor"/>
</dbReference>
<name>A0ABT8UDG7_9MYCO</name>
<dbReference type="PANTHER" id="PTHR44688:SF16">
    <property type="entry name" value="DNA-BINDING TRANSCRIPTIONAL ACTIVATOR DEVR_DOSR"/>
    <property type="match status" value="1"/>
</dbReference>
<comment type="caution">
    <text evidence="5">The sequence shown here is derived from an EMBL/GenBank/DDBJ whole genome shotgun (WGS) entry which is preliminary data.</text>
</comment>
<evidence type="ECO:0000256" key="1">
    <source>
        <dbReference type="ARBA" id="ARBA00023015"/>
    </source>
</evidence>
<dbReference type="InterPro" id="IPR036388">
    <property type="entry name" value="WH-like_DNA-bd_sf"/>
</dbReference>
<keyword evidence="1" id="KW-0805">Transcription regulation</keyword>
<proteinExistence type="predicted"/>
<gene>
    <name evidence="5" type="ORF">Q2100_08720</name>
</gene>
<evidence type="ECO:0000313" key="6">
    <source>
        <dbReference type="Proteomes" id="UP001168823"/>
    </source>
</evidence>
<dbReference type="SUPFAM" id="SSF46894">
    <property type="entry name" value="C-terminal effector domain of the bipartite response regulators"/>
    <property type="match status" value="1"/>
</dbReference>
<dbReference type="EMBL" id="JAUMSQ010000042">
    <property type="protein sequence ID" value="MDO3635823.1"/>
    <property type="molecule type" value="Genomic_DNA"/>
</dbReference>
<dbReference type="PROSITE" id="PS00622">
    <property type="entry name" value="HTH_LUXR_1"/>
    <property type="match status" value="1"/>
</dbReference>
<feature type="non-terminal residue" evidence="5">
    <location>
        <position position="1"/>
    </location>
</feature>
<evidence type="ECO:0000313" key="5">
    <source>
        <dbReference type="EMBL" id="MDO3635823.1"/>
    </source>
</evidence>
<dbReference type="Proteomes" id="UP001168823">
    <property type="component" value="Unassembled WGS sequence"/>
</dbReference>